<keyword evidence="1" id="KW-0472">Membrane</keyword>
<organism evidence="2 3">
    <name type="scientific">Caerostris darwini</name>
    <dbReference type="NCBI Taxonomy" id="1538125"/>
    <lineage>
        <taxon>Eukaryota</taxon>
        <taxon>Metazoa</taxon>
        <taxon>Ecdysozoa</taxon>
        <taxon>Arthropoda</taxon>
        <taxon>Chelicerata</taxon>
        <taxon>Arachnida</taxon>
        <taxon>Araneae</taxon>
        <taxon>Araneomorphae</taxon>
        <taxon>Entelegynae</taxon>
        <taxon>Araneoidea</taxon>
        <taxon>Araneidae</taxon>
        <taxon>Caerostris</taxon>
    </lineage>
</organism>
<keyword evidence="3" id="KW-1185">Reference proteome</keyword>
<dbReference type="Proteomes" id="UP001054837">
    <property type="component" value="Unassembled WGS sequence"/>
</dbReference>
<dbReference type="EMBL" id="BPLQ01004579">
    <property type="protein sequence ID" value="GIY09054.1"/>
    <property type="molecule type" value="Genomic_DNA"/>
</dbReference>
<dbReference type="AlphaFoldDB" id="A0AAV4QLA7"/>
<accession>A0AAV4QLA7</accession>
<protein>
    <submittedName>
        <fullName evidence="2">Uncharacterized protein</fullName>
    </submittedName>
</protein>
<evidence type="ECO:0000313" key="3">
    <source>
        <dbReference type="Proteomes" id="UP001054837"/>
    </source>
</evidence>
<evidence type="ECO:0000313" key="2">
    <source>
        <dbReference type="EMBL" id="GIY09054.1"/>
    </source>
</evidence>
<gene>
    <name evidence="2" type="ORF">CDAR_234151</name>
</gene>
<keyword evidence="1" id="KW-0812">Transmembrane</keyword>
<sequence>MGGGSRDHSASKHDMCAIAFVRRGAFFSCARLASLQWWGGVLFFTVPAVGWGVNFAKRGLRPAASVRMCVRRRPFYENSGWCYRVLLPLWKSSEEICRRPSEIRKTRVKTLNL</sequence>
<comment type="caution">
    <text evidence="2">The sequence shown here is derived from an EMBL/GenBank/DDBJ whole genome shotgun (WGS) entry which is preliminary data.</text>
</comment>
<keyword evidence="1" id="KW-1133">Transmembrane helix</keyword>
<evidence type="ECO:0000256" key="1">
    <source>
        <dbReference type="SAM" id="Phobius"/>
    </source>
</evidence>
<name>A0AAV4QLA7_9ARAC</name>
<proteinExistence type="predicted"/>
<feature type="transmembrane region" description="Helical" evidence="1">
    <location>
        <begin position="37"/>
        <end position="56"/>
    </location>
</feature>
<reference evidence="2 3" key="1">
    <citation type="submission" date="2021-06" db="EMBL/GenBank/DDBJ databases">
        <title>Caerostris darwini draft genome.</title>
        <authorList>
            <person name="Kono N."/>
            <person name="Arakawa K."/>
        </authorList>
    </citation>
    <scope>NUCLEOTIDE SEQUENCE [LARGE SCALE GENOMIC DNA]</scope>
</reference>